<evidence type="ECO:0008006" key="4">
    <source>
        <dbReference type="Google" id="ProtNLM"/>
    </source>
</evidence>
<comment type="caution">
    <text evidence="2">The sequence shown here is derived from an EMBL/GenBank/DDBJ whole genome shotgun (WGS) entry which is preliminary data.</text>
</comment>
<evidence type="ECO:0000256" key="1">
    <source>
        <dbReference type="SAM" id="Phobius"/>
    </source>
</evidence>
<protein>
    <recommendedName>
        <fullName evidence="4">Glycosyltransferase RgtA/B/C/D-like domain-containing protein</fullName>
    </recommendedName>
</protein>
<keyword evidence="1" id="KW-0472">Membrane</keyword>
<evidence type="ECO:0000313" key="3">
    <source>
        <dbReference type="Proteomes" id="UP000217784"/>
    </source>
</evidence>
<dbReference type="RefSeq" id="WP_069585346.1">
    <property type="nucleotide sequence ID" value="NZ_LMVM01000023.1"/>
</dbReference>
<sequence>MHRISLNDLLDLEWTKIPYIMVLITSFLLSRIPFLNLGFGVDPDAWRIAGSAFDLSYFHVYHPSRFPGYPFPEYFNALLIHYGWIATNAATMVISLISVVVFAKILKELNVKNKGLLVITYIFLPILWINSTVTMDYMWALAFILLTWFFIIKKQYALAGLMMGLAIGSRITSVVFILPFIYLILVKNKEIKKIIYFFVATCLTALTLFLPLYLQYGLNFISYYPTQTGILFIWYDLTYYFGILAVLFGLIVIILSSEKLFENIIKKDELTIFLLFSIFLVVFLYIGTPYEMAYIIPAIPFGLVLLSKISKRKLFGILCIFLVLNSFISFGLSSSLFPVIGNGAVISDAEIRAVITGDIDEVTRNINNSIIISGEYFPIMVYIYEKSQNNSQIIGFGKNDYGMHWNHEKNVGYVYMTPLNEIEHWQKKGYKIYYMGSSAVDLTELNYKYNLKDYNYSNAFTSLNT</sequence>
<keyword evidence="1" id="KW-0812">Transmembrane</keyword>
<feature type="transmembrane region" description="Helical" evidence="1">
    <location>
        <begin position="17"/>
        <end position="38"/>
    </location>
</feature>
<feature type="transmembrane region" description="Helical" evidence="1">
    <location>
        <begin position="194"/>
        <end position="217"/>
    </location>
</feature>
<dbReference type="AlphaFoldDB" id="A0A2A2H4F2"/>
<organism evidence="2 3">
    <name type="scientific">Methanobacterium bryantii</name>
    <dbReference type="NCBI Taxonomy" id="2161"/>
    <lineage>
        <taxon>Archaea</taxon>
        <taxon>Methanobacteriati</taxon>
        <taxon>Methanobacteriota</taxon>
        <taxon>Methanomada group</taxon>
        <taxon>Methanobacteria</taxon>
        <taxon>Methanobacteriales</taxon>
        <taxon>Methanobacteriaceae</taxon>
        <taxon>Methanobacterium</taxon>
    </lineage>
</organism>
<feature type="transmembrane region" description="Helical" evidence="1">
    <location>
        <begin position="292"/>
        <end position="307"/>
    </location>
</feature>
<dbReference type="OrthoDB" id="71210at2157"/>
<proteinExistence type="predicted"/>
<accession>A0A2A2H4F2</accession>
<feature type="transmembrane region" description="Helical" evidence="1">
    <location>
        <begin position="237"/>
        <end position="257"/>
    </location>
</feature>
<feature type="transmembrane region" description="Helical" evidence="1">
    <location>
        <begin position="269"/>
        <end position="286"/>
    </location>
</feature>
<gene>
    <name evidence="2" type="ORF">ASJ80_05380</name>
</gene>
<feature type="transmembrane region" description="Helical" evidence="1">
    <location>
        <begin position="82"/>
        <end position="106"/>
    </location>
</feature>
<reference evidence="2 3" key="1">
    <citation type="journal article" date="2017" name="BMC Genomics">
        <title>Genomic analysis of methanogenic archaea reveals a shift towards energy conservation.</title>
        <authorList>
            <person name="Gilmore S.P."/>
            <person name="Henske J.K."/>
            <person name="Sexton J.A."/>
            <person name="Solomon K.V."/>
            <person name="Seppala S."/>
            <person name="Yoo J.I."/>
            <person name="Huyett L.M."/>
            <person name="Pressman A."/>
            <person name="Cogan J.Z."/>
            <person name="Kivenson V."/>
            <person name="Peng X."/>
            <person name="Tan Y."/>
            <person name="Valentine D.L."/>
            <person name="O'Malley M.A."/>
        </authorList>
    </citation>
    <scope>NUCLEOTIDE SEQUENCE [LARGE SCALE GENOMIC DNA]</scope>
    <source>
        <strain evidence="2 3">M.o.H.</strain>
    </source>
</reference>
<name>A0A2A2H4F2_METBR</name>
<dbReference type="Proteomes" id="UP000217784">
    <property type="component" value="Unassembled WGS sequence"/>
</dbReference>
<keyword evidence="1" id="KW-1133">Transmembrane helix</keyword>
<feature type="transmembrane region" description="Helical" evidence="1">
    <location>
        <begin position="157"/>
        <end position="182"/>
    </location>
</feature>
<evidence type="ECO:0000313" key="2">
    <source>
        <dbReference type="EMBL" id="PAV04282.1"/>
    </source>
</evidence>
<feature type="transmembrane region" description="Helical" evidence="1">
    <location>
        <begin position="314"/>
        <end position="332"/>
    </location>
</feature>
<dbReference type="EMBL" id="LMVM01000023">
    <property type="protein sequence ID" value="PAV04282.1"/>
    <property type="molecule type" value="Genomic_DNA"/>
</dbReference>
<keyword evidence="3" id="KW-1185">Reference proteome</keyword>
<feature type="transmembrane region" description="Helical" evidence="1">
    <location>
        <begin position="118"/>
        <end position="151"/>
    </location>
</feature>